<dbReference type="AlphaFoldDB" id="A0A5K7ZMI4"/>
<gene>
    <name evidence="11" type="ORF">DSCO28_21610</name>
</gene>
<feature type="transmembrane region" description="Helical" evidence="9">
    <location>
        <begin position="473"/>
        <end position="500"/>
    </location>
</feature>
<keyword evidence="8 9" id="KW-0472">Membrane</keyword>
<feature type="transmembrane region" description="Helical" evidence="9">
    <location>
        <begin position="396"/>
        <end position="416"/>
    </location>
</feature>
<keyword evidence="4" id="KW-1003">Cell membrane</keyword>
<evidence type="ECO:0000256" key="3">
    <source>
        <dbReference type="ARBA" id="ARBA00022448"/>
    </source>
</evidence>
<dbReference type="KEGG" id="dov:DSCO28_21610"/>
<name>A0A5K7ZMI4_9BACT</name>
<dbReference type="Gene3D" id="3.30.70.1320">
    <property type="entry name" value="Multidrug efflux transporter AcrB pore domain like"/>
    <property type="match status" value="1"/>
</dbReference>
<evidence type="ECO:0000256" key="1">
    <source>
        <dbReference type="ARBA" id="ARBA00004429"/>
    </source>
</evidence>
<evidence type="ECO:0000256" key="5">
    <source>
        <dbReference type="ARBA" id="ARBA00022519"/>
    </source>
</evidence>
<feature type="transmembrane region" description="Helical" evidence="9">
    <location>
        <begin position="970"/>
        <end position="991"/>
    </location>
</feature>
<keyword evidence="6 9" id="KW-0812">Transmembrane</keyword>
<comment type="subcellular location">
    <subcellularLocation>
        <location evidence="1">Cell inner membrane</location>
        <topology evidence="1">Multi-pass membrane protein</topology>
    </subcellularLocation>
</comment>
<dbReference type="NCBIfam" id="NF000282">
    <property type="entry name" value="RND_permease_1"/>
    <property type="match status" value="1"/>
</dbReference>
<comment type="similarity">
    <text evidence="2">Belongs to the resistance-nodulation-cell division (RND) (TC 2.A.6) family.</text>
</comment>
<dbReference type="GO" id="GO:0042910">
    <property type="term" value="F:xenobiotic transmembrane transporter activity"/>
    <property type="evidence" value="ECO:0007669"/>
    <property type="project" value="TreeGrafter"/>
</dbReference>
<dbReference type="InterPro" id="IPR000731">
    <property type="entry name" value="SSD"/>
</dbReference>
<dbReference type="GO" id="GO:0005886">
    <property type="term" value="C:plasma membrane"/>
    <property type="evidence" value="ECO:0007669"/>
    <property type="project" value="UniProtKB-SubCell"/>
</dbReference>
<dbReference type="InterPro" id="IPR001036">
    <property type="entry name" value="Acrflvin-R"/>
</dbReference>
<keyword evidence="3" id="KW-0813">Transport</keyword>
<dbReference type="InterPro" id="IPR004764">
    <property type="entry name" value="MdtF-like"/>
</dbReference>
<evidence type="ECO:0000256" key="2">
    <source>
        <dbReference type="ARBA" id="ARBA00010942"/>
    </source>
</evidence>
<evidence type="ECO:0000256" key="4">
    <source>
        <dbReference type="ARBA" id="ARBA00022475"/>
    </source>
</evidence>
<dbReference type="FunFam" id="1.20.1640.10:FF:000001">
    <property type="entry name" value="Efflux pump membrane transporter"/>
    <property type="match status" value="1"/>
</dbReference>
<feature type="transmembrane region" description="Helical" evidence="9">
    <location>
        <begin position="871"/>
        <end position="889"/>
    </location>
</feature>
<feature type="transmembrane region" description="Helical" evidence="9">
    <location>
        <begin position="532"/>
        <end position="554"/>
    </location>
</feature>
<evidence type="ECO:0000259" key="10">
    <source>
        <dbReference type="PROSITE" id="PS50156"/>
    </source>
</evidence>
<sequence length="1052" mass="112977">MLSRIFIQRPRLAMVVSLIITFAGLLAIFNIPVSEYPNKIVPPEIYVSATYPGANAEEVAASVASPLESRINGVDDMLYMSSTATNNGSYSLSIYFAVGTDPDIAQVNVLNRVQEAQSSLPSEVTEQGISVRQRSSDMLGVVFFYYKDASRDVLPLANWVSINVSDTLKRVEGVSEASPFGSHDYSMRIWLDPVRLTALGLTADDVISAIQEQNLLAAAGSIGTAPMPDGQQVQYTLKVKGRLSSATEFRDIVVQTNTQGGIVRLGDVARIELGSESYASEDTLNGQPGIPLAVYQTPGSNALQTMENVRAALKDLESRLPEGVRFDVIYDSTKFVSAAIEEIILTLLITFCLVVGVTYVFLQDWRATLIPTLTIPVSLIGTFALLLAMGYSANTITLFALILAIGLVVDDAIVVVENVQRVMDDEGLDARSAAFRSMDQVTGPIIATTLVLLAVFVPVGFLPGITGQIYRQFAVTICVAVLLSAVNALSLSPALCSLLLGKPKMARRGPLAWFNRTLNGSRNLYVAVSGWLVRKIVIAVFILAIIGIGVWRLFGIVPTSFLPEEDKGFMIVDVQLPDGAAFARTAKLVDDLSKRIKSLDGVDFVIGIRGYSLISGAGENAGIALVGLTPWDERTTADLQIKSVQNKIRGIAATVSGANINVFVPPAIQGLGMSGGFNLELQALEGQTPHEIDAVAKGLMVALNQDPAIAYAFSSYSANVPQLAVNLDRTKARMLKVPVSRVFGVLQANLGSRYVNDINLNDRVFQVTVQADAGFRDTADDISRLYVRSDDNNMVPLSSLITVSTVLGPQSVTRFNQFSSASFIGAALPTVSSGQALSTVERIADSTLPRGYGYDWSGMSYQEKKIGNESTVVMVLALLFGYLFLVAQYESWTQPLPVIISIVVAVLGALAGLLVSGLALSIYAQVGLVLLVGLAAKNAILIVEFAREQREAGESIYQAAITGARMRYRAVLMTAFSFILGVFPMIIATGAGAASRRAIGTTVFFGMLAATLIGIFLIPALYAGFQTMREATTRKFRNRHSANAPTSEVSHE</sequence>
<keyword evidence="7 9" id="KW-1133">Transmembrane helix</keyword>
<dbReference type="Gene3D" id="3.30.70.1430">
    <property type="entry name" value="Multidrug efflux transporter AcrB pore domain"/>
    <property type="match status" value="2"/>
</dbReference>
<dbReference type="RefSeq" id="WP_155322257.1">
    <property type="nucleotide sequence ID" value="NZ_AP021876.1"/>
</dbReference>
<dbReference type="Gene3D" id="3.30.70.1440">
    <property type="entry name" value="Multidrug efflux transporter AcrB pore domain"/>
    <property type="match status" value="1"/>
</dbReference>
<feature type="transmembrane region" description="Helical" evidence="9">
    <location>
        <begin position="1003"/>
        <end position="1025"/>
    </location>
</feature>
<dbReference type="SUPFAM" id="SSF82714">
    <property type="entry name" value="Multidrug efflux transporter AcrB TolC docking domain, DN and DC subdomains"/>
    <property type="match status" value="2"/>
</dbReference>
<evidence type="ECO:0000256" key="8">
    <source>
        <dbReference type="ARBA" id="ARBA00023136"/>
    </source>
</evidence>
<dbReference type="PANTHER" id="PTHR32063:SF76">
    <property type="entry name" value="EFFLUX PUMP MEMBRANE TRANSPORTER"/>
    <property type="match status" value="1"/>
</dbReference>
<dbReference type="Gene3D" id="1.20.1640.10">
    <property type="entry name" value="Multidrug efflux transporter AcrB transmembrane domain"/>
    <property type="match status" value="2"/>
</dbReference>
<keyword evidence="5" id="KW-0997">Cell inner membrane</keyword>
<dbReference type="GO" id="GO:0015562">
    <property type="term" value="F:efflux transmembrane transporter activity"/>
    <property type="evidence" value="ECO:0007669"/>
    <property type="project" value="InterPro"/>
</dbReference>
<feature type="transmembrane region" description="Helical" evidence="9">
    <location>
        <begin position="12"/>
        <end position="33"/>
    </location>
</feature>
<dbReference type="PANTHER" id="PTHR32063">
    <property type="match status" value="1"/>
</dbReference>
<feature type="transmembrane region" description="Helical" evidence="9">
    <location>
        <begin position="441"/>
        <end position="461"/>
    </location>
</feature>
<dbReference type="Gene3D" id="3.30.2090.10">
    <property type="entry name" value="Multidrug efflux transporter AcrB TolC docking domain, DN and DC subdomains"/>
    <property type="match status" value="2"/>
</dbReference>
<organism evidence="11 12">
    <name type="scientific">Desulfosarcina ovata subsp. sediminis</name>
    <dbReference type="NCBI Taxonomy" id="885957"/>
    <lineage>
        <taxon>Bacteria</taxon>
        <taxon>Pseudomonadati</taxon>
        <taxon>Thermodesulfobacteriota</taxon>
        <taxon>Desulfobacteria</taxon>
        <taxon>Desulfobacterales</taxon>
        <taxon>Desulfosarcinaceae</taxon>
        <taxon>Desulfosarcina</taxon>
    </lineage>
</organism>
<dbReference type="PRINTS" id="PR00702">
    <property type="entry name" value="ACRIFLAVINRP"/>
</dbReference>
<dbReference type="SUPFAM" id="SSF82693">
    <property type="entry name" value="Multidrug efflux transporter AcrB pore domain, PN1, PN2, PC1 and PC2 subdomains"/>
    <property type="match status" value="4"/>
</dbReference>
<evidence type="ECO:0000313" key="12">
    <source>
        <dbReference type="Proteomes" id="UP000425960"/>
    </source>
</evidence>
<protein>
    <submittedName>
        <fullName evidence="11">Transporter</fullName>
    </submittedName>
</protein>
<proteinExistence type="inferred from homology"/>
<dbReference type="EMBL" id="AP021876">
    <property type="protein sequence ID" value="BBO81595.1"/>
    <property type="molecule type" value="Genomic_DNA"/>
</dbReference>
<dbReference type="Pfam" id="PF00873">
    <property type="entry name" value="ACR_tran"/>
    <property type="match status" value="1"/>
</dbReference>
<accession>A0A5K7ZMI4</accession>
<feature type="domain" description="SSD" evidence="10">
    <location>
        <begin position="373"/>
        <end position="498"/>
    </location>
</feature>
<reference evidence="11 12" key="1">
    <citation type="submission" date="2019-11" db="EMBL/GenBank/DDBJ databases">
        <title>Comparative genomics of hydrocarbon-degrading Desulfosarcina strains.</title>
        <authorList>
            <person name="Watanabe M."/>
            <person name="Kojima H."/>
            <person name="Fukui M."/>
        </authorList>
    </citation>
    <scope>NUCLEOTIDE SEQUENCE [LARGE SCALE GENOMIC DNA]</scope>
    <source>
        <strain evidence="11 12">28bB2T</strain>
    </source>
</reference>
<dbReference type="PROSITE" id="PS50156">
    <property type="entry name" value="SSD"/>
    <property type="match status" value="1"/>
</dbReference>
<evidence type="ECO:0000256" key="7">
    <source>
        <dbReference type="ARBA" id="ARBA00022989"/>
    </source>
</evidence>
<dbReference type="NCBIfam" id="TIGR00915">
    <property type="entry name" value="2A0602"/>
    <property type="match status" value="1"/>
</dbReference>
<evidence type="ECO:0000256" key="9">
    <source>
        <dbReference type="SAM" id="Phobius"/>
    </source>
</evidence>
<feature type="transmembrane region" description="Helical" evidence="9">
    <location>
        <begin position="343"/>
        <end position="362"/>
    </location>
</feature>
<feature type="transmembrane region" description="Helical" evidence="9">
    <location>
        <begin position="922"/>
        <end position="943"/>
    </location>
</feature>
<feature type="transmembrane region" description="Helical" evidence="9">
    <location>
        <begin position="369"/>
        <end position="390"/>
    </location>
</feature>
<dbReference type="FunFam" id="3.30.70.1430:FF:000001">
    <property type="entry name" value="Efflux pump membrane transporter"/>
    <property type="match status" value="1"/>
</dbReference>
<feature type="transmembrane region" description="Helical" evidence="9">
    <location>
        <begin position="896"/>
        <end position="916"/>
    </location>
</feature>
<dbReference type="GO" id="GO:0009636">
    <property type="term" value="P:response to toxic substance"/>
    <property type="evidence" value="ECO:0007669"/>
    <property type="project" value="UniProtKB-ARBA"/>
</dbReference>
<dbReference type="SUPFAM" id="SSF82866">
    <property type="entry name" value="Multidrug efflux transporter AcrB transmembrane domain"/>
    <property type="match status" value="2"/>
</dbReference>
<evidence type="ECO:0000313" key="11">
    <source>
        <dbReference type="EMBL" id="BBO81595.1"/>
    </source>
</evidence>
<dbReference type="InterPro" id="IPR027463">
    <property type="entry name" value="AcrB_DN_DC_subdom"/>
</dbReference>
<evidence type="ECO:0000256" key="6">
    <source>
        <dbReference type="ARBA" id="ARBA00022692"/>
    </source>
</evidence>
<dbReference type="Proteomes" id="UP000425960">
    <property type="component" value="Chromosome"/>
</dbReference>